<dbReference type="InterPro" id="IPR002616">
    <property type="entry name" value="tRNA_ribo_trans-like"/>
</dbReference>
<evidence type="ECO:0000313" key="3">
    <source>
        <dbReference type="Proteomes" id="UP001328107"/>
    </source>
</evidence>
<dbReference type="Proteomes" id="UP001328107">
    <property type="component" value="Unassembled WGS sequence"/>
</dbReference>
<dbReference type="SUPFAM" id="SSF51713">
    <property type="entry name" value="tRNA-guanine transglycosylase"/>
    <property type="match status" value="1"/>
</dbReference>
<dbReference type="PANTHER" id="PTHR46064">
    <property type="entry name" value="QUEUINE TRNA-RIBOSYLTRANSFERASE ACCESSORY SUBUNIT 2"/>
    <property type="match status" value="1"/>
</dbReference>
<dbReference type="AlphaFoldDB" id="A0AAN5DC22"/>
<accession>A0AAN5DC22</accession>
<evidence type="ECO:0000313" key="2">
    <source>
        <dbReference type="EMBL" id="GMR59139.1"/>
    </source>
</evidence>
<gene>
    <name evidence="2" type="ORF">PMAYCL1PPCAC_29334</name>
</gene>
<keyword evidence="3" id="KW-1185">Reference proteome</keyword>
<dbReference type="Gene3D" id="3.20.20.105">
    <property type="entry name" value="Queuine tRNA-ribosyltransferase-like"/>
    <property type="match status" value="1"/>
</dbReference>
<evidence type="ECO:0000259" key="1">
    <source>
        <dbReference type="Pfam" id="PF01702"/>
    </source>
</evidence>
<feature type="non-terminal residue" evidence="2">
    <location>
        <position position="1"/>
    </location>
</feature>
<proteinExistence type="predicted"/>
<feature type="domain" description="tRNA-guanine(15) transglycosylase-like" evidence="1">
    <location>
        <begin position="30"/>
        <end position="247"/>
    </location>
</feature>
<reference evidence="3" key="1">
    <citation type="submission" date="2022-10" db="EMBL/GenBank/DDBJ databases">
        <title>Genome assembly of Pristionchus species.</title>
        <authorList>
            <person name="Yoshida K."/>
            <person name="Sommer R.J."/>
        </authorList>
    </citation>
    <scope>NUCLEOTIDE SEQUENCE [LARGE SCALE GENOMIC DNA]</scope>
    <source>
        <strain evidence="3">RS5460</strain>
    </source>
</reference>
<protein>
    <recommendedName>
        <fullName evidence="1">tRNA-guanine(15) transglycosylase-like domain-containing protein</fullName>
    </recommendedName>
</protein>
<name>A0AAN5DC22_9BILA</name>
<dbReference type="PANTHER" id="PTHR46064:SF1">
    <property type="entry name" value="QUEUINE TRNA-RIBOSYLTRANSFERASE ACCESSORY SUBUNIT 2"/>
    <property type="match status" value="1"/>
</dbReference>
<comment type="caution">
    <text evidence="2">The sequence shown here is derived from an EMBL/GenBank/DDBJ whole genome shotgun (WGS) entry which is preliminary data.</text>
</comment>
<organism evidence="2 3">
    <name type="scientific">Pristionchus mayeri</name>
    <dbReference type="NCBI Taxonomy" id="1317129"/>
    <lineage>
        <taxon>Eukaryota</taxon>
        <taxon>Metazoa</taxon>
        <taxon>Ecdysozoa</taxon>
        <taxon>Nematoda</taxon>
        <taxon>Chromadorea</taxon>
        <taxon>Rhabditida</taxon>
        <taxon>Rhabditina</taxon>
        <taxon>Diplogasteromorpha</taxon>
        <taxon>Diplogasteroidea</taxon>
        <taxon>Neodiplogasteridae</taxon>
        <taxon>Pristionchus</taxon>
    </lineage>
</organism>
<dbReference type="GO" id="GO:0006400">
    <property type="term" value="P:tRNA modification"/>
    <property type="evidence" value="ECO:0007669"/>
    <property type="project" value="InterPro"/>
</dbReference>
<dbReference type="Pfam" id="PF01702">
    <property type="entry name" value="TGT"/>
    <property type="match status" value="1"/>
</dbReference>
<dbReference type="EMBL" id="BTRK01000006">
    <property type="protein sequence ID" value="GMR59139.1"/>
    <property type="molecule type" value="Genomic_DNA"/>
</dbReference>
<sequence>YGRMGWMQVSVPSLIKWCREMGVNSVDALLDYEITPDTTLKRRNKSVERTRDWLNSIRVREVYNTGEEKERDGEGQVHSRRKMAECISCPEGNPHFAVNIDLGGVNICDENTPSIIKESLDPLGEKILRVSQGSFSPVQVAILLSMGMDLFDSSWPIQQAEKGIAFQVTAEYPMDPSFSTVDFTLPTLKSSHSSPFPECTCYSCSNYTSAYLSHLFSTHELLGPLLLVIHNLTQWDRMFRLVRSSIEIHSD</sequence>
<dbReference type="NCBIfam" id="TIGR00449">
    <property type="entry name" value="tgt_general"/>
    <property type="match status" value="1"/>
</dbReference>
<dbReference type="InterPro" id="IPR036511">
    <property type="entry name" value="TGT-like_sf"/>
</dbReference>
<dbReference type="InterPro" id="IPR050852">
    <property type="entry name" value="Queuine_tRNA-ribosyltrfase"/>
</dbReference>